<name>A0A7X3FEK3_9BACL</name>
<dbReference type="NCBIfam" id="TIGR03696">
    <property type="entry name" value="Rhs_assc_core"/>
    <property type="match status" value="1"/>
</dbReference>
<dbReference type="NCBIfam" id="TIGR01643">
    <property type="entry name" value="YD_repeat_2x"/>
    <property type="match status" value="1"/>
</dbReference>
<dbReference type="OrthoDB" id="1432909at2"/>
<reference evidence="7 8" key="1">
    <citation type="journal article" date="2019" name="Microorganisms">
        <title>Paenibacillus lutrae sp. nov., A Chitinolytic Species Isolated from A River Otter in Castril Natural Park, Granada, Spain.</title>
        <authorList>
            <person name="Rodriguez M."/>
            <person name="Reina J.C."/>
            <person name="Bejar V."/>
            <person name="Llamas I."/>
        </authorList>
    </citation>
    <scope>NUCLEOTIDE SEQUENCE [LARGE SCALE GENOMIC DNA]</scope>
    <source>
        <strain evidence="7 8">N10</strain>
    </source>
</reference>
<feature type="domain" description="Insecticide toxin TcdB middle/C-terminal" evidence="5">
    <location>
        <begin position="867"/>
        <end position="995"/>
    </location>
</feature>
<evidence type="ECO:0000256" key="4">
    <source>
        <dbReference type="SAM" id="MobiDB-lite"/>
    </source>
</evidence>
<dbReference type="InterPro" id="IPR022044">
    <property type="entry name" value="TcdB_toxin_mid/C"/>
</dbReference>
<dbReference type="InterPro" id="IPR022385">
    <property type="entry name" value="Rhs_assc_core"/>
</dbReference>
<dbReference type="Pfam" id="PF03534">
    <property type="entry name" value="SpvB"/>
    <property type="match status" value="1"/>
</dbReference>
<dbReference type="Gene3D" id="2.180.10.10">
    <property type="entry name" value="RHS repeat-associated core"/>
    <property type="match status" value="1"/>
</dbReference>
<dbReference type="InterPro" id="IPR022045">
    <property type="entry name" value="TcdB_toxin_mid/N"/>
</dbReference>
<evidence type="ECO:0000313" key="7">
    <source>
        <dbReference type="EMBL" id="MVO98271.1"/>
    </source>
</evidence>
<dbReference type="RefSeq" id="WP_157332321.1">
    <property type="nucleotide sequence ID" value="NZ_RHLK01000001.1"/>
</dbReference>
<protein>
    <submittedName>
        <fullName evidence="7">Sugar-binding protein</fullName>
    </submittedName>
</protein>
<feature type="domain" description="Insecticide toxin TcdB middle/N-terminal" evidence="6">
    <location>
        <begin position="670"/>
        <end position="820"/>
    </location>
</feature>
<dbReference type="PANTHER" id="PTHR32305">
    <property type="match status" value="1"/>
</dbReference>
<evidence type="ECO:0000256" key="1">
    <source>
        <dbReference type="ARBA" id="ARBA00004613"/>
    </source>
</evidence>
<accession>A0A7X3FEK3</accession>
<dbReference type="Pfam" id="PF12256">
    <property type="entry name" value="TcdB_toxin_midN"/>
    <property type="match status" value="1"/>
</dbReference>
<organism evidence="7 8">
    <name type="scientific">Paenibacillus lutrae</name>
    <dbReference type="NCBI Taxonomy" id="2078573"/>
    <lineage>
        <taxon>Bacteria</taxon>
        <taxon>Bacillati</taxon>
        <taxon>Bacillota</taxon>
        <taxon>Bacilli</taxon>
        <taxon>Bacillales</taxon>
        <taxon>Paenibacillaceae</taxon>
        <taxon>Paenibacillus</taxon>
    </lineage>
</organism>
<dbReference type="InterPro" id="IPR050708">
    <property type="entry name" value="T6SS_VgrG/RHS"/>
</dbReference>
<keyword evidence="2" id="KW-0964">Secreted</keyword>
<dbReference type="EMBL" id="RHLK01000001">
    <property type="protein sequence ID" value="MVO98271.1"/>
    <property type="molecule type" value="Genomic_DNA"/>
</dbReference>
<evidence type="ECO:0000259" key="5">
    <source>
        <dbReference type="Pfam" id="PF12255"/>
    </source>
</evidence>
<dbReference type="PRINTS" id="PR01341">
    <property type="entry name" value="SALSPVBPROT"/>
</dbReference>
<dbReference type="Proteomes" id="UP000490800">
    <property type="component" value="Unassembled WGS sequence"/>
</dbReference>
<evidence type="ECO:0000313" key="8">
    <source>
        <dbReference type="Proteomes" id="UP000490800"/>
    </source>
</evidence>
<dbReference type="GO" id="GO:0005576">
    <property type="term" value="C:extracellular region"/>
    <property type="evidence" value="ECO:0007669"/>
    <property type="project" value="UniProtKB-SubCell"/>
</dbReference>
<dbReference type="Pfam" id="PF12255">
    <property type="entry name" value="TcdB_toxin_midC"/>
    <property type="match status" value="1"/>
</dbReference>
<dbReference type="PANTHER" id="PTHR32305:SF15">
    <property type="entry name" value="PROTEIN RHSA-RELATED"/>
    <property type="match status" value="1"/>
</dbReference>
<dbReference type="SUPFAM" id="SSF69318">
    <property type="entry name" value="Integrin alpha N-terminal domain"/>
    <property type="match status" value="1"/>
</dbReference>
<proteinExistence type="predicted"/>
<keyword evidence="3" id="KW-0843">Virulence</keyword>
<evidence type="ECO:0000256" key="3">
    <source>
        <dbReference type="ARBA" id="ARBA00023026"/>
    </source>
</evidence>
<comment type="subcellular location">
    <subcellularLocation>
        <location evidence="1">Secreted</location>
    </subcellularLocation>
</comment>
<dbReference type="InterPro" id="IPR028994">
    <property type="entry name" value="Integrin_alpha_N"/>
</dbReference>
<dbReference type="InterPro" id="IPR006530">
    <property type="entry name" value="YD"/>
</dbReference>
<sequence>MQSKSWNDDHERSESFSKTELTLPKGGGAIRGIGETFEPDLFTGTMHMNIPVYASPCREFEPELQLGYSSGSGNGVFGLGFSLSSSSISRRTDTGIPKYDDTDRFLLDGEEIIPKLDSGTLMPLTRTEQAGEQTWTITEYIHRTEGSFAKIEFWQSTGTSYWKLLSGSNVCSVYGQSTTARVADPERPARIYQWYLEQDADAKGNKRVYTYFAENQDNVPDTLSEHNRSSSAAVYLHSIDYGNYMDLQKEEKFAYQLVLDYGEYDTSIDSLSQAGSKPHIPRTSMPARLDSFSTYRGGFEVRMHRLCRQVLMFHRFTELGPDPCLVRMTRFSYSIDPLVQLNRLVSVEMIGCQRQKDGSYITLSTPPLEFTYTSFQPAQQTFGLLLTEDEYTIPGYLDGSSYEFTDLYGEGLTGILQVRSNAAAYWEPEGGGIYRSPQVPESFPLTEESAAESRSFTLTSLDGDGVMDLIVAGSQWAGFYETEYGRSWSGLQPFTSFPLEYLQSPYPKEMSDMQGDGVPDLVIFEDRQIKIYPSLYEQGYGDPLSALYPEHDSESFPLSSTDSVNEVVTFADFVGDGLSHRVRIRNGSIEYWPNLGYGQFASVIRMEQAPYFGDNFDASRLILGDLNGSGLTDIVYVYPDRADVCFNQGGNAFSAPMSIYLPESFGEGDRIQLADVLGSGCDCLLFTKVSTDTVKHYYYDFSGGQKPNLLTRTDNGIGAITDIQYASSVQFYLEDKQAGRRWETVLPFPVHVVEQVRLTEACSGNQLVTRYKYHEGYYDQVEKEFRGFGFVEQWDAEVSPTELESPQTVPVYWKRWYHTGSALNSATLSRHFHEQYYSQDTFAYVVPDSQLDAALLGADGETLRQCYAALKGHPLREEVYGLDQPGGISDHPYTVNETNYTVKLVQGRKDALFASLYVHARESIDYQYERNPDDPRMQHEMVLETDAYGHVTQKIQIHYPRRLTPALSLPEQHQLQVLLQVKSYVNAADTFRILGMESENRSYALSGIELPASSYFNLIDLQSLLPSALTHVIPYGTSLTAGVVQSELLSWDRHYYWDLTQTDALPLGQITGVALHHHSEHAVTTPERISKIYESRLTDKMMNDDCGYVLHDGYWWNQGLVQHYALSTEDRFYLPWKLENMGNSGNTNLFHRTQFSYDLYCLVPVNTIQFLSETVSTSMSVVLDYNVIKPGCMTDVNGNTAQVLYDPLGMVTASSLFGTLQDRHVGDGDLTEYQPVKDASFEDVLARPERYLQQASSFTYYDVFAWGQGMGPNRTVELYRETSVSEESGNTGTRILMNVTYMDGLGRVIETKKRADGGEAFAVEGSDSLPSGDSGDVRTVTTAMRWLVSGRTVYDHKGRPVEQYLPYYSTVPAYEEQVKTVSLLPPPTITHYDPLSRVFRVDSPKGFYTTTLYTPWEETHFDENDTIADSDYYQRFMRDYPAQPDQGQMDEKDALLKAYRFRDTPLIQIKDHMGRVFLQLHNNLGETSSDLFTDMLKGSPITASDVWNELVHQGYVDLTDPGTGTGRPSARFRPYAPGFQLTVSTDYQPFADEILVLLRQSCLPEYKGYDSKGNVLFEVNARNYYAGSPQGSLLKDVQFTYDMRSRLLCTDSRDAGVRLGMNNMFDDPVHTWDSRGFHTATLYDGLRRPAQISVDGTDPSSNLQLGQTVEKYIYGDSAGLSVADAQNRNLCGKLYILYDQAGMTRNDAYSLQGHLLQTEQTLLADYSSEPDWGGESHPLLSSETFVTSYAYDGLGRLIAETSADGTVYRTAYNLSGQLQKVAADFPEQPDVPFIGDIQYDASGQHTLITRANGTSTAFTYEETTRRLLGIATSRSATDVKGIARSTILQELSYTTDPVGNITRSRDYSFQTVFQNQQIVEPLSDYTYDALYRLIQASGRQHPGILPDTHAAGFKQSQWMPVSPPHLNDAEKLENYTETYTYDEAGNKVQTRHVAASASWTRTLAVCDDSNRLKELSGGSQTGVPVQLQYDPNGNLLALEHLRSLQWNYRNNLANATIVARDGDQSDRSYFVYDSSGHRVRKILERKISDGLTEVQEKIYIGRLEIKRITRVQNDVRTLILQRHSYRVMEDERTEAIANIWTKDDAGRETDTLGKRQMRYQLSDFLGSSTMEVDEGGSLISYEEYLPYGGTSYITGADQREVQLKEYRYSGKERDDCTGLYYYGARYYPPWLGRWINADPAGTVDGLNMYAFVGGNPVRFSDPEGMTRTKKDKSKLQKKIAAKLKAKQRKNDLASFTSGDDKTKAQTITKLRGRTLRVTKDRQISVRKMLHKEADRAQMELDQFDVPPSSGKALPLKVADPAGVQGGLFFGSHDYIEKQQIVSKSSLNVDGRDSTNDTMGTASAFHGTNNLPASLYAKRDDSGIGGLGEAWCHLIAHCLGGAESSNNLVAGSQGSNLVQLGVELAVKDFVRNTGEKVLIKVGANVRLKADGTMTHIADEFFYQIYDLKNKQIYATKFKANILRADTLQKQKKTEATKSLNSHFGY</sequence>
<dbReference type="InterPro" id="IPR003284">
    <property type="entry name" value="Sal_SpvB"/>
</dbReference>
<keyword evidence="8" id="KW-1185">Reference proteome</keyword>
<gene>
    <name evidence="7" type="ORF">EDM21_01740</name>
</gene>
<comment type="caution">
    <text evidence="7">The sequence shown here is derived from an EMBL/GenBank/DDBJ whole genome shotgun (WGS) entry which is preliminary data.</text>
</comment>
<feature type="compositionally biased region" description="Basic and acidic residues" evidence="4">
    <location>
        <begin position="1"/>
        <end position="17"/>
    </location>
</feature>
<evidence type="ECO:0000256" key="2">
    <source>
        <dbReference type="ARBA" id="ARBA00022525"/>
    </source>
</evidence>
<feature type="region of interest" description="Disordered" evidence="4">
    <location>
        <begin position="1"/>
        <end position="30"/>
    </location>
</feature>
<dbReference type="GO" id="GO:0005737">
    <property type="term" value="C:cytoplasm"/>
    <property type="evidence" value="ECO:0007669"/>
    <property type="project" value="InterPro"/>
</dbReference>
<evidence type="ECO:0000259" key="6">
    <source>
        <dbReference type="Pfam" id="PF12256"/>
    </source>
</evidence>